<dbReference type="SMART" id="SM00490">
    <property type="entry name" value="HELICc"/>
    <property type="match status" value="1"/>
</dbReference>
<dbReference type="SUPFAM" id="SSF52540">
    <property type="entry name" value="P-loop containing nucleoside triphosphate hydrolases"/>
    <property type="match status" value="4"/>
</dbReference>
<keyword evidence="6" id="KW-0347">Helicase</keyword>
<dbReference type="Pfam" id="PF17757">
    <property type="entry name" value="UvrB_inter"/>
    <property type="match status" value="1"/>
</dbReference>
<reference evidence="16 17" key="1">
    <citation type="submission" date="2020-08" db="EMBL/GenBank/DDBJ databases">
        <title>Bridging the membrane lipid divide: bacteria of the FCB group superphylum have the potential to synthesize archaeal ether lipids.</title>
        <authorList>
            <person name="Villanueva L."/>
            <person name="Von Meijenfeldt F.A.B."/>
            <person name="Westbye A.B."/>
            <person name="Yadav S."/>
            <person name="Hopmans E.C."/>
            <person name="Dutilh B.E."/>
            <person name="Sinninghe Damste J.S."/>
        </authorList>
    </citation>
    <scope>NUCLEOTIDE SEQUENCE [LARGE SCALE GENOMIC DNA]</scope>
    <source>
        <strain evidence="16">NIOZ-UU81</strain>
    </source>
</reference>
<dbReference type="InterPro" id="IPR001650">
    <property type="entry name" value="Helicase_C-like"/>
</dbReference>
<dbReference type="Pfam" id="PF00271">
    <property type="entry name" value="Helicase_C"/>
    <property type="match status" value="1"/>
</dbReference>
<evidence type="ECO:0000256" key="1">
    <source>
        <dbReference type="ARBA" id="ARBA00004496"/>
    </source>
</evidence>
<dbReference type="Pfam" id="PF00270">
    <property type="entry name" value="DEAD"/>
    <property type="match status" value="1"/>
</dbReference>
<dbReference type="InterPro" id="IPR014001">
    <property type="entry name" value="Helicase_ATP-bd"/>
</dbReference>
<comment type="caution">
    <text evidence="16">The sequence shown here is derived from an EMBL/GenBank/DDBJ whole genome shotgun (WGS) entry which is preliminary data.</text>
</comment>
<evidence type="ECO:0000259" key="15">
    <source>
        <dbReference type="PROSITE" id="PS51194"/>
    </source>
</evidence>
<dbReference type="GO" id="GO:0000716">
    <property type="term" value="P:transcription-coupled nucleotide-excision repair, DNA damage recognition"/>
    <property type="evidence" value="ECO:0007669"/>
    <property type="project" value="UniProtKB-UniRule"/>
</dbReference>
<dbReference type="SUPFAM" id="SSF141259">
    <property type="entry name" value="CarD-like"/>
    <property type="match status" value="1"/>
</dbReference>
<dbReference type="GO" id="GO:0003684">
    <property type="term" value="F:damaged DNA binding"/>
    <property type="evidence" value="ECO:0007669"/>
    <property type="project" value="InterPro"/>
</dbReference>
<comment type="function">
    <text evidence="13">Couples transcription and DNA repair by recognizing RNA polymerase (RNAP) stalled at DNA lesions. Mediates ATP-dependent release of RNAP and its truncated transcript from the DNA, and recruitment of nucleotide excision repair machinery to the damaged site.</text>
</comment>
<dbReference type="EC" id="3.6.4.-" evidence="13"/>
<dbReference type="NCBIfam" id="TIGR00580">
    <property type="entry name" value="mfd"/>
    <property type="match status" value="1"/>
</dbReference>
<dbReference type="InterPro" id="IPR005118">
    <property type="entry name" value="TRCF_C"/>
</dbReference>
<comment type="similarity">
    <text evidence="11 13">In the C-terminal section; belongs to the helicase family. RecG subfamily.</text>
</comment>
<dbReference type="InterPro" id="IPR047112">
    <property type="entry name" value="RecG/Mfd"/>
</dbReference>
<dbReference type="GO" id="GO:0003678">
    <property type="term" value="F:DNA helicase activity"/>
    <property type="evidence" value="ECO:0007669"/>
    <property type="project" value="TreeGrafter"/>
</dbReference>
<accession>A0A8J6N9H7</accession>
<evidence type="ECO:0000256" key="3">
    <source>
        <dbReference type="ARBA" id="ARBA00022741"/>
    </source>
</evidence>
<evidence type="ECO:0000256" key="6">
    <source>
        <dbReference type="ARBA" id="ARBA00022806"/>
    </source>
</evidence>
<dbReference type="Gene3D" id="2.40.10.170">
    <property type="match status" value="1"/>
</dbReference>
<dbReference type="CDD" id="cd17991">
    <property type="entry name" value="DEXHc_TRCF"/>
    <property type="match status" value="1"/>
</dbReference>
<dbReference type="GO" id="GO:0006355">
    <property type="term" value="P:regulation of DNA-templated transcription"/>
    <property type="evidence" value="ECO:0007669"/>
    <property type="project" value="UniProtKB-UniRule"/>
</dbReference>
<dbReference type="SUPFAM" id="SSF143517">
    <property type="entry name" value="TRCF domain-like"/>
    <property type="match status" value="1"/>
</dbReference>
<evidence type="ECO:0000256" key="8">
    <source>
        <dbReference type="ARBA" id="ARBA00023125"/>
    </source>
</evidence>
<protein>
    <recommendedName>
        <fullName evidence="12 13">Transcription-repair-coupling factor</fullName>
        <shortName evidence="13">TRCF</shortName>
        <ecNumber evidence="13">3.6.4.-</ecNumber>
    </recommendedName>
</protein>
<dbReference type="InterPro" id="IPR037235">
    <property type="entry name" value="TRCF-like_C_D7"/>
</dbReference>
<dbReference type="InterPro" id="IPR041471">
    <property type="entry name" value="UvrB_inter"/>
</dbReference>
<evidence type="ECO:0000313" key="16">
    <source>
        <dbReference type="EMBL" id="MBC8208561.1"/>
    </source>
</evidence>
<feature type="domain" description="Helicase ATP-binding" evidence="14">
    <location>
        <begin position="638"/>
        <end position="799"/>
    </location>
</feature>
<evidence type="ECO:0000256" key="10">
    <source>
        <dbReference type="ARBA" id="ARBA00061104"/>
    </source>
</evidence>
<dbReference type="Proteomes" id="UP000599024">
    <property type="component" value="Unassembled WGS sequence"/>
</dbReference>
<dbReference type="SMART" id="SM01058">
    <property type="entry name" value="CarD_TRCF"/>
    <property type="match status" value="1"/>
</dbReference>
<comment type="similarity">
    <text evidence="10 13">In the N-terminal section; belongs to the UvrB family.</text>
</comment>
<dbReference type="InterPro" id="IPR036101">
    <property type="entry name" value="CarD-like/TRCF_RID_sf"/>
</dbReference>
<sequence>MNIFSQSTLPDPKEDISVTGLRGSSNALLAATLATQQPCCCIVSDEQLTTQFAEDLRLVYPGQILVYPAHETPPYTPLSPDQRTTASRLSVLSRLQEQTAPFILVISTEALMRKVMPKSILSTTTELIMAGEDCDRDQLITQLITGGYEQVSLVQTPGDFSVRGGIIDLYPPSFTSGNDQQTSEGPLRLDFFGDTIESIRLFDPYSQRSLQELDEAILLPVSDVLFPNGPEMSHLLEQLYLLEEQNNWNHEESARLREQVRRRHRFAGIEGFLPLFYGEQQTDTVLDFLPPETRLLSMDPQAQDQAAALIDERVQTNYLEIQTRQGPALAPEQLFLISEKLTRDMARFPQTLCTDFPEADDKVLTIPSANHQLLKQEIALQRRKQGLLPPLSDQIRRWQNLGERVVLCCRSEQHARNLSDLLHKHQHQIEPISLPLQIPEILASECNTLLICNQSFSQGFSLIQEGVHLLSESELFGEMRLGSRKKTKHQAGEAIRFAELNDGHVVVHRDHGLGIYRGLETMEIQGVTNDFMLLEYRDRDRLYLPVDRLNLISRYEGLTDKEPRIDKLGSQNWKTAKTKVKEEVWKVAQELLEIYARRELRQGRRFSPAGSQYHELEESFPYDETTGQARAITETIEDLCSDKPMDRLVCGDVGYGKTEVAVRAAFKVVEDGFQTAILVPTTVLAEQHAKTFMERLQDLGVTVECLNRFRSPAEQRRITKDLAAGKIDIIIGTHRLLSKDVTFRNLGLLIVDEEHRFGVGHKEKIKKIKAEVDVLTLTATPIPRTLQMSLLGIRDLSVISSPPAERRPVKTFVARYDELVLKEAITREIRRGGQVFLVHNRVKSIHRMAATIQSLVPDARIAVGHGQMDGKELEGIMVDFVNRKTDVLICTTIIESGLDIPSANTIIINRADTLGLAGIYQLRGRVGRSSTQSFAYLLVPSMDSLSKDAKERLRSLMDASELGGGFKLAMSDLQIRGGGNLLGVSQSGQIAAIGYDLYLDLLQKTVADLKARAAGGEDFVSTEDMDPEINLHISAYIPETYIPDISQRYISYRRIAALSTAEDAAAADLMDELADRYGPIPPETRNLLHIVSLKKGLIRLRISKLERGPGNLVFSFLNETPLEPQVLMDWLAKMTNKQKKNCRLTQDGRLIIGLDQQQGGDLFTVIEQTIQQLEKLIPQAQ</sequence>
<dbReference type="Pfam" id="PF02559">
    <property type="entry name" value="CarD_TRCF_RID"/>
    <property type="match status" value="1"/>
</dbReference>
<evidence type="ECO:0000256" key="12">
    <source>
        <dbReference type="ARBA" id="ARBA00070128"/>
    </source>
</evidence>
<keyword evidence="7 13" id="KW-0067">ATP-binding</keyword>
<evidence type="ECO:0000256" key="9">
    <source>
        <dbReference type="ARBA" id="ARBA00023204"/>
    </source>
</evidence>
<evidence type="ECO:0000313" key="17">
    <source>
        <dbReference type="Proteomes" id="UP000599024"/>
    </source>
</evidence>
<dbReference type="Gene3D" id="3.90.1150.50">
    <property type="entry name" value="Transcription-repair-coupling factor, D7 domain"/>
    <property type="match status" value="1"/>
</dbReference>
<dbReference type="GO" id="GO:0005737">
    <property type="term" value="C:cytoplasm"/>
    <property type="evidence" value="ECO:0007669"/>
    <property type="project" value="UniProtKB-SubCell"/>
</dbReference>
<dbReference type="Gene3D" id="3.40.50.300">
    <property type="entry name" value="P-loop containing nucleotide triphosphate hydrolases"/>
    <property type="match status" value="2"/>
</dbReference>
<dbReference type="EMBL" id="JACNLK010000045">
    <property type="protein sequence ID" value="MBC8208561.1"/>
    <property type="molecule type" value="Genomic_DNA"/>
</dbReference>
<dbReference type="Gene3D" id="3.40.50.11140">
    <property type="match status" value="1"/>
</dbReference>
<evidence type="ECO:0000256" key="11">
    <source>
        <dbReference type="ARBA" id="ARBA00061399"/>
    </source>
</evidence>
<dbReference type="HAMAP" id="MF_00969">
    <property type="entry name" value="TRCF"/>
    <property type="match status" value="1"/>
</dbReference>
<evidence type="ECO:0000256" key="7">
    <source>
        <dbReference type="ARBA" id="ARBA00022840"/>
    </source>
</evidence>
<dbReference type="PROSITE" id="PS51192">
    <property type="entry name" value="HELICASE_ATP_BIND_1"/>
    <property type="match status" value="1"/>
</dbReference>
<dbReference type="PANTHER" id="PTHR47964">
    <property type="entry name" value="ATP-DEPENDENT DNA HELICASE HOMOLOG RECG, CHLOROPLASTIC"/>
    <property type="match status" value="1"/>
</dbReference>
<evidence type="ECO:0000256" key="4">
    <source>
        <dbReference type="ARBA" id="ARBA00022763"/>
    </source>
</evidence>
<dbReference type="InterPro" id="IPR027417">
    <property type="entry name" value="P-loop_NTPase"/>
</dbReference>
<dbReference type="InterPro" id="IPR004576">
    <property type="entry name" value="Mfd"/>
</dbReference>
<feature type="domain" description="Helicase C-terminal" evidence="15">
    <location>
        <begin position="820"/>
        <end position="974"/>
    </location>
</feature>
<keyword evidence="5 13" id="KW-0378">Hydrolase</keyword>
<name>A0A8J6N9H7_9BACT</name>
<dbReference type="Gene3D" id="3.30.2060.10">
    <property type="entry name" value="Penicillin-binding protein 1b domain"/>
    <property type="match status" value="1"/>
</dbReference>
<evidence type="ECO:0000256" key="5">
    <source>
        <dbReference type="ARBA" id="ARBA00022801"/>
    </source>
</evidence>
<keyword evidence="9 13" id="KW-0234">DNA repair</keyword>
<dbReference type="InterPro" id="IPR003711">
    <property type="entry name" value="CarD-like/TRCF_RID"/>
</dbReference>
<keyword evidence="4 13" id="KW-0227">DNA damage</keyword>
<dbReference type="Gene3D" id="3.40.50.11180">
    <property type="match status" value="1"/>
</dbReference>
<keyword evidence="2 13" id="KW-0963">Cytoplasm</keyword>
<dbReference type="GO" id="GO:0005524">
    <property type="term" value="F:ATP binding"/>
    <property type="evidence" value="ECO:0007669"/>
    <property type="project" value="UniProtKB-UniRule"/>
</dbReference>
<keyword evidence="8 13" id="KW-0238">DNA-binding</keyword>
<evidence type="ECO:0000259" key="14">
    <source>
        <dbReference type="PROSITE" id="PS51192"/>
    </source>
</evidence>
<proteinExistence type="inferred from homology"/>
<dbReference type="GO" id="GO:0016787">
    <property type="term" value="F:hydrolase activity"/>
    <property type="evidence" value="ECO:0007669"/>
    <property type="project" value="UniProtKB-KW"/>
</dbReference>
<dbReference type="FunFam" id="3.40.50.300:FF:000546">
    <property type="entry name" value="Transcription-repair-coupling factor"/>
    <property type="match status" value="1"/>
</dbReference>
<dbReference type="PROSITE" id="PS51194">
    <property type="entry name" value="HELICASE_CTER"/>
    <property type="match status" value="1"/>
</dbReference>
<comment type="subcellular location">
    <subcellularLocation>
        <location evidence="1 13">Cytoplasm</location>
    </subcellularLocation>
</comment>
<dbReference type="AlphaFoldDB" id="A0A8J6N9H7"/>
<evidence type="ECO:0000256" key="2">
    <source>
        <dbReference type="ARBA" id="ARBA00022490"/>
    </source>
</evidence>
<gene>
    <name evidence="13 16" type="primary">mfd</name>
    <name evidence="16" type="ORF">H8E79_05290</name>
</gene>
<organism evidence="16 17">
    <name type="scientific">Candidatus Desulfatifera sulfidica</name>
    <dbReference type="NCBI Taxonomy" id="2841691"/>
    <lineage>
        <taxon>Bacteria</taxon>
        <taxon>Pseudomonadati</taxon>
        <taxon>Thermodesulfobacteriota</taxon>
        <taxon>Desulfobulbia</taxon>
        <taxon>Desulfobulbales</taxon>
        <taxon>Desulfobulbaceae</taxon>
        <taxon>Candidatus Desulfatifera</taxon>
    </lineage>
</organism>
<dbReference type="PANTHER" id="PTHR47964:SF1">
    <property type="entry name" value="ATP-DEPENDENT DNA HELICASE HOMOLOG RECG, CHLOROPLASTIC"/>
    <property type="match status" value="1"/>
</dbReference>
<evidence type="ECO:0000256" key="13">
    <source>
        <dbReference type="HAMAP-Rule" id="MF_00969"/>
    </source>
</evidence>
<dbReference type="InterPro" id="IPR011545">
    <property type="entry name" value="DEAD/DEAH_box_helicase_dom"/>
</dbReference>
<dbReference type="Pfam" id="PF03461">
    <property type="entry name" value="TRCF"/>
    <property type="match status" value="1"/>
</dbReference>
<dbReference type="SMART" id="SM00982">
    <property type="entry name" value="TRCF"/>
    <property type="match status" value="1"/>
</dbReference>
<dbReference type="SMART" id="SM00487">
    <property type="entry name" value="DEXDc"/>
    <property type="match status" value="1"/>
</dbReference>
<keyword evidence="3 13" id="KW-0547">Nucleotide-binding</keyword>